<sequence>MTREDILREVLSLEGNNWLLELATGTGKSRLALEKVKSLGGKTLLLVVNRNVHKQNWADEIKKWWSNCNMEITMTTYVSLPKYAGKYDCAIFDEAHHLSERCKEALCSFDIKHSILLSATVSNKLKDELIEVFDDLTLYKKDLRDVIENDILPDPKVYILPLNLRADFPTEVIMKNPKAKGKLIESSWALRWSYMKQKTNPVRIHCTQRQYITDLDNQIEYWKKRYLRSRSEIFKNKWLRLCNDRLKWLSDKKTPYVQQILIHLGEYRTLIFCNSIEQTEMLGEYCINSKNKESIEHLEAFNEGKIDHITACNMLNEGMNLYNCQVGIYANLNSSDTIVKQRMGRLLRHKNPVLIVPYFVGTRDEELVNKMLENYNPKLVTVINDYKKIKI</sequence>
<accession>A0A7M1RZL6</accession>
<dbReference type="InterPro" id="IPR001650">
    <property type="entry name" value="Helicase_C-like"/>
</dbReference>
<dbReference type="PROSITE" id="PS51192">
    <property type="entry name" value="HELICASE_ATP_BIND_1"/>
    <property type="match status" value="1"/>
</dbReference>
<dbReference type="SMART" id="SM00487">
    <property type="entry name" value="DEXDc"/>
    <property type="match status" value="1"/>
</dbReference>
<dbReference type="RefSeq" id="YP_010111510.1">
    <property type="nucleotide sequence ID" value="NC_055882.1"/>
</dbReference>
<evidence type="ECO:0000259" key="1">
    <source>
        <dbReference type="PROSITE" id="PS51192"/>
    </source>
</evidence>
<dbReference type="GO" id="GO:0016787">
    <property type="term" value="F:hydrolase activity"/>
    <property type="evidence" value="ECO:0007669"/>
    <property type="project" value="InterPro"/>
</dbReference>
<evidence type="ECO:0000313" key="3">
    <source>
        <dbReference type="EMBL" id="QOR59352.1"/>
    </source>
</evidence>
<dbReference type="PANTHER" id="PTHR47396:SF1">
    <property type="entry name" value="ATP-DEPENDENT HELICASE IRC3-RELATED"/>
    <property type="match status" value="1"/>
</dbReference>
<evidence type="ECO:0000313" key="4">
    <source>
        <dbReference type="Proteomes" id="UP000593686"/>
    </source>
</evidence>
<dbReference type="InterPro" id="IPR006935">
    <property type="entry name" value="Helicase/UvrB_N"/>
</dbReference>
<dbReference type="Pfam" id="PF04851">
    <property type="entry name" value="ResIII"/>
    <property type="match status" value="1"/>
</dbReference>
<protein>
    <submittedName>
        <fullName evidence="3">Putative HKD family nuclease</fullName>
    </submittedName>
</protein>
<dbReference type="GO" id="GO:0003677">
    <property type="term" value="F:DNA binding"/>
    <property type="evidence" value="ECO:0007669"/>
    <property type="project" value="InterPro"/>
</dbReference>
<dbReference type="PANTHER" id="PTHR47396">
    <property type="entry name" value="TYPE I RESTRICTION ENZYME ECOKI R PROTEIN"/>
    <property type="match status" value="1"/>
</dbReference>
<dbReference type="Gene3D" id="3.40.50.300">
    <property type="entry name" value="P-loop containing nucleotide triphosphate hydrolases"/>
    <property type="match status" value="2"/>
</dbReference>
<dbReference type="Proteomes" id="UP000593686">
    <property type="component" value="Genome"/>
</dbReference>
<dbReference type="InterPro" id="IPR027417">
    <property type="entry name" value="P-loop_NTPase"/>
</dbReference>
<dbReference type="Pfam" id="PF00271">
    <property type="entry name" value="Helicase_C"/>
    <property type="match status" value="1"/>
</dbReference>
<evidence type="ECO:0000259" key="2">
    <source>
        <dbReference type="PROSITE" id="PS51194"/>
    </source>
</evidence>
<name>A0A7M1RZL6_9CAUD</name>
<feature type="domain" description="Helicase C-terminal" evidence="2">
    <location>
        <begin position="256"/>
        <end position="390"/>
    </location>
</feature>
<dbReference type="InterPro" id="IPR050742">
    <property type="entry name" value="Helicase_Restrict-Modif_Enz"/>
</dbReference>
<reference evidence="3 4" key="1">
    <citation type="submission" date="2020-07" db="EMBL/GenBank/DDBJ databases">
        <title>Taxonomic proposal: Crassvirales, a new order of highly abundant and diverse bacterial viruses.</title>
        <authorList>
            <person name="Shkoporov A.N."/>
            <person name="Stockdale S.R."/>
            <person name="Guerin E."/>
            <person name="Ross R.P."/>
            <person name="Hill C."/>
        </authorList>
    </citation>
    <scope>NUCLEOTIDE SEQUENCE [LARGE SCALE GENOMIC DNA]</scope>
</reference>
<dbReference type="EMBL" id="MT774389">
    <property type="protein sequence ID" value="QOR59352.1"/>
    <property type="molecule type" value="Genomic_DNA"/>
</dbReference>
<dbReference type="PROSITE" id="PS51194">
    <property type="entry name" value="HELICASE_CTER"/>
    <property type="match status" value="1"/>
</dbReference>
<organism evidence="3 4">
    <name type="scientific">uncultured phage cr116_1</name>
    <dbReference type="NCBI Taxonomy" id="2772073"/>
    <lineage>
        <taxon>Viruses</taxon>
        <taxon>Duplodnaviria</taxon>
        <taxon>Heunggongvirae</taxon>
        <taxon>Uroviricota</taxon>
        <taxon>Caudoviricetes</taxon>
        <taxon>Crassvirales</taxon>
        <taxon>Steigviridae</taxon>
        <taxon>Asinivirinae</taxon>
        <taxon>Pamirivirus</taxon>
        <taxon>Pamirivirus faecium</taxon>
    </lineage>
</organism>
<keyword evidence="4" id="KW-1185">Reference proteome</keyword>
<dbReference type="InterPro" id="IPR014001">
    <property type="entry name" value="Helicase_ATP-bd"/>
</dbReference>
<proteinExistence type="predicted"/>
<dbReference type="GeneID" id="65129914"/>
<feature type="domain" description="Helicase ATP-binding" evidence="1">
    <location>
        <begin position="9"/>
        <end position="139"/>
    </location>
</feature>
<dbReference type="KEGG" id="vg:65129914"/>
<dbReference type="GO" id="GO:0005524">
    <property type="term" value="F:ATP binding"/>
    <property type="evidence" value="ECO:0007669"/>
    <property type="project" value="InterPro"/>
</dbReference>
<dbReference type="SUPFAM" id="SSF52540">
    <property type="entry name" value="P-loop containing nucleoside triphosphate hydrolases"/>
    <property type="match status" value="1"/>
</dbReference>